<feature type="region of interest" description="Disordered" evidence="1">
    <location>
        <begin position="655"/>
        <end position="730"/>
    </location>
</feature>
<gene>
    <name evidence="2" type="ORF">PBIL07802_LOCUS13431</name>
    <name evidence="3" type="ORF">PBIL07802_LOCUS13433</name>
    <name evidence="4" type="ORF">PBIL07802_LOCUS13434</name>
</gene>
<evidence type="ECO:0000313" key="4">
    <source>
        <dbReference type="EMBL" id="CAE0251227.1"/>
    </source>
</evidence>
<reference evidence="3" key="1">
    <citation type="submission" date="2021-01" db="EMBL/GenBank/DDBJ databases">
        <authorList>
            <person name="Corre E."/>
            <person name="Pelletier E."/>
            <person name="Niang G."/>
            <person name="Scheremetjew M."/>
            <person name="Finn R."/>
            <person name="Kale V."/>
            <person name="Holt S."/>
            <person name="Cochrane G."/>
            <person name="Meng A."/>
            <person name="Brown T."/>
            <person name="Cohen L."/>
        </authorList>
    </citation>
    <scope>NUCLEOTIDE SEQUENCE</scope>
    <source>
        <strain evidence="3">NIES-2562</strain>
    </source>
</reference>
<dbReference type="EMBL" id="HBIB01020775">
    <property type="protein sequence ID" value="CAE0251227.1"/>
    <property type="molecule type" value="Transcribed_RNA"/>
</dbReference>
<protein>
    <submittedName>
        <fullName evidence="3">Uncharacterized protein</fullName>
    </submittedName>
</protein>
<evidence type="ECO:0000313" key="2">
    <source>
        <dbReference type="EMBL" id="CAE0251224.1"/>
    </source>
</evidence>
<proteinExistence type="predicted"/>
<feature type="compositionally biased region" description="Acidic residues" evidence="1">
    <location>
        <begin position="701"/>
        <end position="730"/>
    </location>
</feature>
<name>A0A7S3DAH8_9EUKA</name>
<dbReference type="AlphaFoldDB" id="A0A7S3DAH8"/>
<evidence type="ECO:0000313" key="3">
    <source>
        <dbReference type="EMBL" id="CAE0251226.1"/>
    </source>
</evidence>
<feature type="compositionally biased region" description="Basic and acidic residues" evidence="1">
    <location>
        <begin position="78"/>
        <end position="88"/>
    </location>
</feature>
<dbReference type="EMBL" id="HBIB01020772">
    <property type="protein sequence ID" value="CAE0251224.1"/>
    <property type="molecule type" value="Transcribed_RNA"/>
</dbReference>
<feature type="compositionally biased region" description="Low complexity" evidence="1">
    <location>
        <begin position="475"/>
        <end position="492"/>
    </location>
</feature>
<evidence type="ECO:0000256" key="1">
    <source>
        <dbReference type="SAM" id="MobiDB-lite"/>
    </source>
</evidence>
<feature type="region of interest" description="Disordered" evidence="1">
    <location>
        <begin position="67"/>
        <end position="108"/>
    </location>
</feature>
<feature type="region of interest" description="Disordered" evidence="1">
    <location>
        <begin position="463"/>
        <end position="493"/>
    </location>
</feature>
<feature type="compositionally biased region" description="Polar residues" evidence="1">
    <location>
        <begin position="95"/>
        <end position="108"/>
    </location>
</feature>
<accession>A0A7S3DAH8</accession>
<sequence>MWNRPRFVPTSLHPNNFCKEREGILSFNLNDANLFKSLVHGSHMRSTQFSNPQDIFQAFSCMDREDFGSRDQQTQRRSRQEKEERQEQGRFVFSSDLSSQGEEENISSVHPTEVGGSLYFTPSQTDSRVFDFYQLVARLGESSVVQNHIVDGVRYHTHPPQGGCNMRARREQSMNSFVIFDPEPPSAADVLGSTVHFANQVLSSYLKEEATFSVSFPPSKNLVLSSFMPFPSNNRSNPTFAPLYQYKTSFAGGRRGGAADGTTSTLVQVHGGQISHLLHPVRIDDKGHSLADPLATVFKAFSDIVFSVTGVYYISPAPDFLDRITDTKMPLTPNISEPINVELKDQINRFQSDLAIPAWSALRSMGEHIEGSYSRRGCPFAEKDDMSWSHTMITQLVNHRGNKEWIEAGTCIREFVEDLRNQIKSGTGLFQDLKSKNVRNNGGHWPGSNNGIYLPDVDSRWKAERETATKRRNGKSPSRSSRSGSGPSTSGGFKCLPLTRKEYAETKVLPALRLFKKLMHECRAILASKHAIFMPAEEEENPRRNEKGARLSDRLKIIANRKEAEMKHVFSKELKLLASSYVRSLRPLDQLMSTGAFLRKVQYMLLGDATMRNARLHMAKLKSRFWKDSQTVLKQERKRVSSEVANNPEFPLPSIVRSAAVPKPNEDSDGEDELTYQSPFLLASKDRNDEEEDEEGRKGEEEEEEGEEEEEEEEEKEEEEEEEGEGSARQ</sequence>
<dbReference type="EMBL" id="HBIB01020774">
    <property type="protein sequence ID" value="CAE0251226.1"/>
    <property type="molecule type" value="Transcribed_RNA"/>
</dbReference>
<organism evidence="3">
    <name type="scientific">Palpitomonas bilix</name>
    <dbReference type="NCBI Taxonomy" id="652834"/>
    <lineage>
        <taxon>Eukaryota</taxon>
        <taxon>Eukaryota incertae sedis</taxon>
    </lineage>
</organism>